<sequence>MIFETNGISVHYDSWMDGGGTWFGQEYVDVIKQQYPNRVFDRCYEWCSGPGYIGFSILGAKLARGLTVSDRYESAITDAVSATVKSNQLEHCVSAYVGNSLAVLPEHEMFDLVVANPPHYLECPGDDNYQRIAVDINWQAHRDFFGHIGRHLTDDGVILLQENQAGSLNGAEDFRPFIESNNLKITDCFRSTQYYDANGPTQIYYIEISK</sequence>
<reference evidence="2" key="1">
    <citation type="submission" date="2020-04" db="EMBL/GenBank/DDBJ databases">
        <authorList>
            <person name="Chiriac C."/>
            <person name="Salcher M."/>
            <person name="Ghai R."/>
            <person name="Kavagutti S V."/>
        </authorList>
    </citation>
    <scope>NUCLEOTIDE SEQUENCE</scope>
</reference>
<keyword evidence="2" id="KW-0489">Methyltransferase</keyword>
<feature type="domain" description="Methyltransferase small" evidence="1">
    <location>
        <begin position="46"/>
        <end position="119"/>
    </location>
</feature>
<dbReference type="EMBL" id="LR796341">
    <property type="protein sequence ID" value="CAB4138100.1"/>
    <property type="molecule type" value="Genomic_DNA"/>
</dbReference>
<dbReference type="GO" id="GO:0008168">
    <property type="term" value="F:methyltransferase activity"/>
    <property type="evidence" value="ECO:0007669"/>
    <property type="project" value="UniProtKB-KW"/>
</dbReference>
<gene>
    <name evidence="2" type="ORF">UFOVP328_293</name>
</gene>
<organism evidence="2">
    <name type="scientific">uncultured Caudovirales phage</name>
    <dbReference type="NCBI Taxonomy" id="2100421"/>
    <lineage>
        <taxon>Viruses</taxon>
        <taxon>Duplodnaviria</taxon>
        <taxon>Heunggongvirae</taxon>
        <taxon>Uroviricota</taxon>
        <taxon>Caudoviricetes</taxon>
        <taxon>Peduoviridae</taxon>
        <taxon>Maltschvirus</taxon>
        <taxon>Maltschvirus maltsch</taxon>
    </lineage>
</organism>
<dbReference type="SUPFAM" id="SSF53335">
    <property type="entry name" value="S-adenosyl-L-methionine-dependent methyltransferases"/>
    <property type="match status" value="1"/>
</dbReference>
<dbReference type="InterPro" id="IPR007848">
    <property type="entry name" value="Small_mtfrase_dom"/>
</dbReference>
<name>A0A6J5LZA3_9CAUD</name>
<proteinExistence type="predicted"/>
<protein>
    <submittedName>
        <fullName evidence="2">Methyltransferase small domain containing protein</fullName>
    </submittedName>
</protein>
<dbReference type="Gene3D" id="3.40.50.150">
    <property type="entry name" value="Vaccinia Virus protein VP39"/>
    <property type="match status" value="1"/>
</dbReference>
<accession>A0A6J5LZA3</accession>
<dbReference type="GO" id="GO:0032259">
    <property type="term" value="P:methylation"/>
    <property type="evidence" value="ECO:0007669"/>
    <property type="project" value="UniProtKB-KW"/>
</dbReference>
<evidence type="ECO:0000259" key="1">
    <source>
        <dbReference type="Pfam" id="PF05175"/>
    </source>
</evidence>
<keyword evidence="2" id="KW-0808">Transferase</keyword>
<dbReference type="Pfam" id="PF05175">
    <property type="entry name" value="MTS"/>
    <property type="match status" value="1"/>
</dbReference>
<dbReference type="InterPro" id="IPR029063">
    <property type="entry name" value="SAM-dependent_MTases_sf"/>
</dbReference>
<evidence type="ECO:0000313" key="2">
    <source>
        <dbReference type="EMBL" id="CAB4138100.1"/>
    </source>
</evidence>